<proteinExistence type="predicted"/>
<organism evidence="2 3">
    <name type="scientific">Periconia macrospinosa</name>
    <dbReference type="NCBI Taxonomy" id="97972"/>
    <lineage>
        <taxon>Eukaryota</taxon>
        <taxon>Fungi</taxon>
        <taxon>Dikarya</taxon>
        <taxon>Ascomycota</taxon>
        <taxon>Pezizomycotina</taxon>
        <taxon>Dothideomycetes</taxon>
        <taxon>Pleosporomycetidae</taxon>
        <taxon>Pleosporales</taxon>
        <taxon>Massarineae</taxon>
        <taxon>Periconiaceae</taxon>
        <taxon>Periconia</taxon>
    </lineage>
</organism>
<name>A0A2V1EFW1_9PLEO</name>
<sequence>MFCKPILALAAALPLVAFAADPTYTEKVGGYTFIKSGPKAENLAPKINYEWEAAQIALKLLKESLGPEGLLTTLAPAIAEADTYWKERVERSTGKLGQKEGWVSANGRAVVFLPNVTAERFVKWYLSPLADAFNNQANPEHYFKRTVVEGTSAVSDILEGWGGVTTHFGIPNFNLGINATRYPFIEPRGEGWIQATGDKALKSDGTVFGVLEIGVKNVKGADYEMPIDGVDISARVWYGDGVEDEHLEYERKHITNEIINSSLQTQKDIENGKLPV</sequence>
<keyword evidence="3" id="KW-1185">Reference proteome</keyword>
<evidence type="ECO:0000256" key="1">
    <source>
        <dbReference type="SAM" id="SignalP"/>
    </source>
</evidence>
<evidence type="ECO:0000313" key="2">
    <source>
        <dbReference type="EMBL" id="PVI08644.1"/>
    </source>
</evidence>
<dbReference type="EMBL" id="KZ805300">
    <property type="protein sequence ID" value="PVI08644.1"/>
    <property type="molecule type" value="Genomic_DNA"/>
</dbReference>
<feature type="chain" id="PRO_5016028348" evidence="1">
    <location>
        <begin position="20"/>
        <end position="276"/>
    </location>
</feature>
<feature type="signal peptide" evidence="1">
    <location>
        <begin position="1"/>
        <end position="19"/>
    </location>
</feature>
<dbReference type="OrthoDB" id="3006326at2759"/>
<dbReference type="AlphaFoldDB" id="A0A2V1EFW1"/>
<keyword evidence="1" id="KW-0732">Signal</keyword>
<accession>A0A2V1EFW1</accession>
<protein>
    <submittedName>
        <fullName evidence="2">Uncharacterized protein</fullName>
    </submittedName>
</protein>
<reference evidence="2 3" key="1">
    <citation type="journal article" date="2018" name="Sci. Rep.">
        <title>Comparative genomics provides insights into the lifestyle and reveals functional heterogeneity of dark septate endophytic fungi.</title>
        <authorList>
            <person name="Knapp D.G."/>
            <person name="Nemeth J.B."/>
            <person name="Barry K."/>
            <person name="Hainaut M."/>
            <person name="Henrissat B."/>
            <person name="Johnson J."/>
            <person name="Kuo A."/>
            <person name="Lim J.H.P."/>
            <person name="Lipzen A."/>
            <person name="Nolan M."/>
            <person name="Ohm R.A."/>
            <person name="Tamas L."/>
            <person name="Grigoriev I.V."/>
            <person name="Spatafora J.W."/>
            <person name="Nagy L.G."/>
            <person name="Kovacs G.M."/>
        </authorList>
    </citation>
    <scope>NUCLEOTIDE SEQUENCE [LARGE SCALE GENOMIC DNA]</scope>
    <source>
        <strain evidence="2 3">DSE2036</strain>
    </source>
</reference>
<evidence type="ECO:0000313" key="3">
    <source>
        <dbReference type="Proteomes" id="UP000244855"/>
    </source>
</evidence>
<gene>
    <name evidence="2" type="ORF">DM02DRAFT_608019</name>
</gene>
<dbReference type="Proteomes" id="UP000244855">
    <property type="component" value="Unassembled WGS sequence"/>
</dbReference>